<evidence type="ECO:0000313" key="8">
    <source>
        <dbReference type="Proteomes" id="UP000007110"/>
    </source>
</evidence>
<feature type="region of interest" description="Disordered" evidence="4">
    <location>
        <begin position="222"/>
        <end position="256"/>
    </location>
</feature>
<dbReference type="GO" id="GO:0005634">
    <property type="term" value="C:nucleus"/>
    <property type="evidence" value="ECO:0000318"/>
    <property type="project" value="GO_Central"/>
</dbReference>
<dbReference type="InterPro" id="IPR045696">
    <property type="entry name" value="Ubox5_N"/>
</dbReference>
<keyword evidence="1 3" id="KW-0863">Zinc-finger</keyword>
<dbReference type="CTD" id="22888"/>
<dbReference type="SUPFAM" id="SSF57850">
    <property type="entry name" value="RING/U-box"/>
    <property type="match status" value="2"/>
</dbReference>
<dbReference type="FunFam" id="3.30.40.10:FF:000163">
    <property type="entry name" value="Putative ring finger protein 37"/>
    <property type="match status" value="1"/>
</dbReference>
<evidence type="ECO:0000259" key="5">
    <source>
        <dbReference type="PROSITE" id="PS50089"/>
    </source>
</evidence>
<dbReference type="Gene3D" id="3.30.40.10">
    <property type="entry name" value="Zinc/RING finger domain, C3HC4 (zinc finger)"/>
    <property type="match status" value="1"/>
</dbReference>
<evidence type="ECO:0000256" key="2">
    <source>
        <dbReference type="ARBA" id="ARBA00022833"/>
    </source>
</evidence>
<dbReference type="Pfam" id="PF04564">
    <property type="entry name" value="U-box"/>
    <property type="match status" value="1"/>
</dbReference>
<dbReference type="InterPro" id="IPR013083">
    <property type="entry name" value="Znf_RING/FYVE/PHD"/>
</dbReference>
<feature type="domain" description="RING-type" evidence="5">
    <location>
        <begin position="495"/>
        <end position="536"/>
    </location>
</feature>
<dbReference type="InterPro" id="IPR003613">
    <property type="entry name" value="Ubox_domain"/>
</dbReference>
<dbReference type="OrthoDB" id="20295at2759"/>
<dbReference type="PANTHER" id="PTHR13492">
    <property type="entry name" value="RING FINGER PROTEIN 37"/>
    <property type="match status" value="1"/>
</dbReference>
<reference evidence="7" key="2">
    <citation type="submission" date="2021-01" db="UniProtKB">
        <authorList>
            <consortium name="EnsemblMetazoa"/>
        </authorList>
    </citation>
    <scope>IDENTIFICATION</scope>
</reference>
<dbReference type="InterPro" id="IPR039925">
    <property type="entry name" value="RNF37_RING-Ubox"/>
</dbReference>
<name>A0A7M7P0K8_STRPU</name>
<dbReference type="Proteomes" id="UP000007110">
    <property type="component" value="Unassembled WGS sequence"/>
</dbReference>
<dbReference type="GO" id="GO:0000209">
    <property type="term" value="P:protein polyubiquitination"/>
    <property type="evidence" value="ECO:0000318"/>
    <property type="project" value="GO_Central"/>
</dbReference>
<protein>
    <recommendedName>
        <fullName evidence="9">RING finger protein 37</fullName>
    </recommendedName>
</protein>
<evidence type="ECO:0000256" key="1">
    <source>
        <dbReference type="ARBA" id="ARBA00022771"/>
    </source>
</evidence>
<evidence type="ECO:0000256" key="3">
    <source>
        <dbReference type="PROSITE-ProRule" id="PRU00175"/>
    </source>
</evidence>
<dbReference type="AlphaFoldDB" id="A0A7M7P0K8"/>
<dbReference type="SMART" id="SM00504">
    <property type="entry name" value="Ubox"/>
    <property type="match status" value="1"/>
</dbReference>
<dbReference type="GO" id="GO:0034450">
    <property type="term" value="F:ubiquitin-ubiquitin ligase activity"/>
    <property type="evidence" value="ECO:0000318"/>
    <property type="project" value="GO_Central"/>
</dbReference>
<keyword evidence="8" id="KW-1185">Reference proteome</keyword>
<feature type="domain" description="U-box" evidence="6">
    <location>
        <begin position="255"/>
        <end position="335"/>
    </location>
</feature>
<dbReference type="GO" id="GO:0008270">
    <property type="term" value="F:zinc ion binding"/>
    <property type="evidence" value="ECO:0007669"/>
    <property type="project" value="UniProtKB-KW"/>
</dbReference>
<feature type="region of interest" description="Disordered" evidence="4">
    <location>
        <begin position="383"/>
        <end position="407"/>
    </location>
</feature>
<dbReference type="GeneID" id="582109"/>
<dbReference type="InParanoid" id="A0A7M7P0K8"/>
<dbReference type="InterPro" id="IPR039847">
    <property type="entry name" value="Ubox5"/>
</dbReference>
<feature type="compositionally biased region" description="Basic residues" evidence="4">
    <location>
        <begin position="398"/>
        <end position="407"/>
    </location>
</feature>
<dbReference type="PANTHER" id="PTHR13492:SF2">
    <property type="entry name" value="RING FINGER PROTEIN 37"/>
    <property type="match status" value="1"/>
</dbReference>
<evidence type="ECO:0000256" key="4">
    <source>
        <dbReference type="SAM" id="MobiDB-lite"/>
    </source>
</evidence>
<reference evidence="8" key="1">
    <citation type="submission" date="2015-02" db="EMBL/GenBank/DDBJ databases">
        <title>Genome sequencing for Strongylocentrotus purpuratus.</title>
        <authorList>
            <person name="Murali S."/>
            <person name="Liu Y."/>
            <person name="Vee V."/>
            <person name="English A."/>
            <person name="Wang M."/>
            <person name="Skinner E."/>
            <person name="Han Y."/>
            <person name="Muzny D.M."/>
            <person name="Worley K.C."/>
            <person name="Gibbs R.A."/>
        </authorList>
    </citation>
    <scope>NUCLEOTIDE SEQUENCE</scope>
</reference>
<dbReference type="EnsemblMetazoa" id="XM_030986240">
    <property type="protein sequence ID" value="XP_030842100"/>
    <property type="gene ID" value="LOC582109"/>
</dbReference>
<keyword evidence="2" id="KW-0862">Zinc</keyword>
<accession>A0A7M7P0K8</accession>
<feature type="compositionally biased region" description="Basic and acidic residues" evidence="4">
    <location>
        <begin position="229"/>
        <end position="248"/>
    </location>
</feature>
<dbReference type="KEGG" id="spu:582109"/>
<dbReference type="InterPro" id="IPR001841">
    <property type="entry name" value="Znf_RING"/>
</dbReference>
<keyword evidence="1 3" id="KW-0479">Metal-binding</keyword>
<sequence length="559" mass="60880">MAINFCSLAFGTKVACSSVSTDGYEIENLLKAGKYGQMKGFLAEHFIKPPLTITFTLPFKIDICSIIIDPNVGSQKSSAIEIFSAIVPEEKESSDRHDNAGRDVRNEPLVVSTNIGKGYCNNVTPRLIYFCNRRYRSLHKLPTKSPDYQEGTADVLVRDIRCSSAACVRNVNQIVIKITRVHGASVPALKKVEIWGQPAVSCDELLVQKIVQTAEQLLGLGVRQKKQPTSKEQKPSTSRKVEKKDGKGKAPASDQCPEDFIDPITCSIMVIPILLPSGHTIDQETLEKHNKIEATWGRPSNDPFTGVPFSAVNKPIPNVKLKARLDRFLLMGGAAFKNVPRTAGGASESDSTQDSSEVKTSVLIQPKKAGALSGLMNKSQVSIIDNLPDGGENEEKRHGGKRKRKVKNAGTSYVNAQYATIAAKRSKAYGVHLPTVDLAWNGSSDNGIKKDLGSHEKAVSLSLDDALASTLASLPSYNKPAALGGAPIETKSDMCVNCQTPFQDMETNIYKMPCDHLICRSCTSTKTSGIDCQLCKRTFKNSQLSRVHKKINSSSMRVV</sequence>
<dbReference type="GO" id="GO:0031625">
    <property type="term" value="F:ubiquitin protein ligase binding"/>
    <property type="evidence" value="ECO:0000318"/>
    <property type="project" value="GO_Central"/>
</dbReference>
<dbReference type="RefSeq" id="XP_030842100.1">
    <property type="nucleotide sequence ID" value="XM_030986240.1"/>
</dbReference>
<dbReference type="CDD" id="cd16660">
    <property type="entry name" value="RING-Ubox_RNF37"/>
    <property type="match status" value="1"/>
</dbReference>
<evidence type="ECO:0008006" key="9">
    <source>
        <dbReference type="Google" id="ProtNLM"/>
    </source>
</evidence>
<evidence type="ECO:0000313" key="7">
    <source>
        <dbReference type="EnsemblMetazoa" id="XP_030842100"/>
    </source>
</evidence>
<dbReference type="OMA" id="FKKEPMY"/>
<dbReference type="Pfam" id="PF19318">
    <property type="entry name" value="DUF5918"/>
    <property type="match status" value="1"/>
</dbReference>
<evidence type="ECO:0000259" key="6">
    <source>
        <dbReference type="PROSITE" id="PS51698"/>
    </source>
</evidence>
<feature type="region of interest" description="Disordered" evidence="4">
    <location>
        <begin position="339"/>
        <end position="361"/>
    </location>
</feature>
<dbReference type="PROSITE" id="PS51698">
    <property type="entry name" value="U_BOX"/>
    <property type="match status" value="1"/>
</dbReference>
<feature type="compositionally biased region" description="Polar residues" evidence="4">
    <location>
        <begin position="348"/>
        <end position="361"/>
    </location>
</feature>
<organism evidence="7 8">
    <name type="scientific">Strongylocentrotus purpuratus</name>
    <name type="common">Purple sea urchin</name>
    <dbReference type="NCBI Taxonomy" id="7668"/>
    <lineage>
        <taxon>Eukaryota</taxon>
        <taxon>Metazoa</taxon>
        <taxon>Echinodermata</taxon>
        <taxon>Eleutherozoa</taxon>
        <taxon>Echinozoa</taxon>
        <taxon>Echinoidea</taxon>
        <taxon>Euechinoidea</taxon>
        <taxon>Echinacea</taxon>
        <taxon>Camarodonta</taxon>
        <taxon>Echinidea</taxon>
        <taxon>Strongylocentrotidae</taxon>
        <taxon>Strongylocentrotus</taxon>
    </lineage>
</organism>
<dbReference type="PROSITE" id="PS50089">
    <property type="entry name" value="ZF_RING_2"/>
    <property type="match status" value="1"/>
</dbReference>
<proteinExistence type="predicted"/>